<feature type="chain" id="PRO_5043189834" evidence="1">
    <location>
        <begin position="20"/>
        <end position="220"/>
    </location>
</feature>
<organism evidence="3 4">
    <name type="scientific">Bacillus licheniformis</name>
    <dbReference type="NCBI Taxonomy" id="1402"/>
    <lineage>
        <taxon>Bacteria</taxon>
        <taxon>Bacillati</taxon>
        <taxon>Bacillota</taxon>
        <taxon>Bacilli</taxon>
        <taxon>Bacillales</taxon>
        <taxon>Bacillaceae</taxon>
        <taxon>Bacillus</taxon>
    </lineage>
</organism>
<feature type="signal peptide" evidence="1">
    <location>
        <begin position="1"/>
        <end position="19"/>
    </location>
</feature>
<evidence type="ECO:0000313" key="4">
    <source>
        <dbReference type="Proteomes" id="UP000435910"/>
    </source>
</evidence>
<dbReference type="PROSITE" id="PS51257">
    <property type="entry name" value="PROKAR_LIPOPROTEIN"/>
    <property type="match status" value="1"/>
</dbReference>
<dbReference type="RefSeq" id="WP_017474351.1">
    <property type="nucleotide sequence ID" value="NZ_CAMFKN010000004.1"/>
</dbReference>
<evidence type="ECO:0000313" key="2">
    <source>
        <dbReference type="EMBL" id="QPR74875.1"/>
    </source>
</evidence>
<reference evidence="2 5" key="2">
    <citation type="submission" date="2020-12" db="EMBL/GenBank/DDBJ databases">
        <title>FDA dAtabase for Regulatory Grade micrObial Sequences (FDA-ARGOS): Supporting development and validation of Infectious Disease Dx tests.</title>
        <authorList>
            <person name="Nelson B."/>
            <person name="Plummer A."/>
            <person name="Tallon L."/>
            <person name="Sadzewicz L."/>
            <person name="Zhao X."/>
            <person name="Boylan J."/>
            <person name="Ott S."/>
            <person name="Bowen H."/>
            <person name="Vavikolanu K."/>
            <person name="Mehta A."/>
            <person name="Aluvathingal J."/>
            <person name="Nadendla S."/>
            <person name="Myers T."/>
            <person name="Yan Y."/>
            <person name="Sichtig H."/>
        </authorList>
    </citation>
    <scope>NUCLEOTIDE SEQUENCE [LARGE SCALE GENOMIC DNA]</scope>
    <source>
        <strain evidence="2 5">FDAARGOS_923</strain>
    </source>
</reference>
<dbReference type="AlphaFoldDB" id="A0A415JDI2"/>
<evidence type="ECO:0000313" key="3">
    <source>
        <dbReference type="EMBL" id="TWL23686.1"/>
    </source>
</evidence>
<sequence length="220" mass="25031">MKKKMCFLIVLLFAGGCFVTPYDFVSAEEFVDHQTDSDDLYYSGKKTREMVKDGPMHFTLETTYHENGIVEAIVMENKHTTHIQYNPATGMTILNGVTLETKKEFEMGLPAYKEVYMGTVTNNVPAGTLVGAAISLTSIWTRVPASRVKQTVLTLTSLAVGETLDKLIKVKIKQYRTSKPVKDGSMCYKQYKYKHKSTWYYKKKQSKQQSSSWFLQSKPC</sequence>
<dbReference type="Proteomes" id="UP000595038">
    <property type="component" value="Chromosome"/>
</dbReference>
<dbReference type="Proteomes" id="UP000435910">
    <property type="component" value="Unassembled WGS sequence"/>
</dbReference>
<evidence type="ECO:0000256" key="1">
    <source>
        <dbReference type="SAM" id="SignalP"/>
    </source>
</evidence>
<protein>
    <submittedName>
        <fullName evidence="3">Uncharacterized protein</fullName>
    </submittedName>
</protein>
<name>A0A415JDI2_BACLI</name>
<proteinExistence type="predicted"/>
<keyword evidence="1" id="KW-0732">Signal</keyword>
<dbReference type="EMBL" id="NILC01000028">
    <property type="protein sequence ID" value="TWL23686.1"/>
    <property type="molecule type" value="Genomic_DNA"/>
</dbReference>
<reference evidence="3 4" key="1">
    <citation type="submission" date="2019-06" db="EMBL/GenBank/DDBJ databases">
        <title>Genome sequence analysis of &gt;100 Bacillus licheniformis strains suggests intrinsic resistance to this species.</title>
        <authorList>
            <person name="Wels M."/>
            <person name="Siezen R.J."/>
            <person name="Johansen E."/>
            <person name="Stuer-Lauridsen B."/>
            <person name="Bjerre K."/>
            <person name="Nielsen B.K.K."/>
        </authorList>
    </citation>
    <scope>NUCLEOTIDE SEQUENCE [LARGE SCALE GENOMIC DNA]</scope>
    <source>
        <strain evidence="3 4">BAC-16736</strain>
    </source>
</reference>
<dbReference type="EMBL" id="CP065647">
    <property type="protein sequence ID" value="QPR74875.1"/>
    <property type="molecule type" value="Genomic_DNA"/>
</dbReference>
<accession>A0A415JDI2</accession>
<gene>
    <name evidence="3" type="ORF">CHCC16736_1394</name>
    <name evidence="2" type="ORF">I6G80_11780</name>
</gene>
<evidence type="ECO:0000313" key="5">
    <source>
        <dbReference type="Proteomes" id="UP000595038"/>
    </source>
</evidence>